<feature type="compositionally biased region" description="Basic and acidic residues" evidence="5">
    <location>
        <begin position="581"/>
        <end position="593"/>
    </location>
</feature>
<sequence>MSAEASVGGHAADSAQSAVSQPACHNTDEHRNQGLLGSKYVKLNVGGSLHYTTVQTLSKEDSLLRSICNGGTDVTIDSEGWVVLDRCGRHFGLVLNFLRDGSVPLPEDHRELDEVLKEAQYYRVQGLVQHCLSAMQKQKDVFESVCRIPMITSAKEEQKMIATCRKPVVKLQNNRGNNKYSYTSNSDDNLLKNIELFDKLVLRFNGRVLFVKDVLGDEICCWSFYGEGRKIAEVCCTSIVYATEKKQTKVEFPEARIFEETLNILIYENGRGSGPGGLHLLDSRGSGSSLGAGQSEEEGAVGGDRRVRRIHGAWPGVTSSRTTWDSAAKTETAQSEIMVSDKETANIRRFVCGQLRDEPDLSTLTLGILKKRYLAHVGCDSLSQDARNFMKEVVKEELMKMQDDDSSGSELETKKTQKKRKREKETDEEISEKEDESRTKKTRVNHSSSSSESEEKEEHKTGSEQSSDEEQSQSDDAEQEVEKSQPHTNGKGRRQINSDDSSGEEDTKSRTKGNESTCGDSPKEMEKTKENATKNGVKKNSNTSEGKKTPQSDKENDIDSDSKSERSDKISDNESSDDSEKEEKVSVGKKNDGTDSDSSSLPSLEDKRDSGTENARVGKEKKKKKTVKKDDDTKGQKDDNKAVVRLKRYISLCGVRRNYKKLLDGCRSVRSKVAVLKKELEDLGVDGQPSIKKCKKVRMQREEAQEVADLDVNNIITTQGRPKRRQASAWQQPDPPSSAYQRSLNSDSDSDQEQNGRRKVTEWANLRGIISDDADSD</sequence>
<feature type="compositionally biased region" description="Acidic residues" evidence="5">
    <location>
        <begin position="466"/>
        <end position="479"/>
    </location>
</feature>
<dbReference type="GO" id="GO:0004842">
    <property type="term" value="F:ubiquitin-protein transferase activity"/>
    <property type="evidence" value="ECO:0007669"/>
    <property type="project" value="TreeGrafter"/>
</dbReference>
<feature type="compositionally biased region" description="Basic and acidic residues" evidence="5">
    <location>
        <begin position="521"/>
        <end position="532"/>
    </location>
</feature>
<evidence type="ECO:0000256" key="1">
    <source>
        <dbReference type="ARBA" id="ARBA00004123"/>
    </source>
</evidence>
<feature type="compositionally biased region" description="Polar residues" evidence="5">
    <location>
        <begin position="738"/>
        <end position="747"/>
    </location>
</feature>
<evidence type="ECO:0000313" key="8">
    <source>
        <dbReference type="Ensembl" id="ENSSPAP00000012356.1"/>
    </source>
</evidence>
<accession>A0A3B4ZX31</accession>
<feature type="domain" description="BTB" evidence="6">
    <location>
        <begin position="39"/>
        <end position="139"/>
    </location>
</feature>
<dbReference type="SMART" id="SM01082">
    <property type="entry name" value="CHZ"/>
    <property type="match status" value="1"/>
</dbReference>
<dbReference type="Gene3D" id="3.30.710.10">
    <property type="entry name" value="Potassium Channel Kv1.1, Chain A"/>
    <property type="match status" value="1"/>
</dbReference>
<dbReference type="InterPro" id="IPR003131">
    <property type="entry name" value="T1-type_BTB"/>
</dbReference>
<dbReference type="Pfam" id="PF02214">
    <property type="entry name" value="BTB_2"/>
    <property type="match status" value="1"/>
</dbReference>
<feature type="region of interest" description="Disordered" evidence="5">
    <location>
        <begin position="713"/>
        <end position="777"/>
    </location>
</feature>
<evidence type="ECO:0000259" key="7">
    <source>
        <dbReference type="SMART" id="SM01082"/>
    </source>
</evidence>
<keyword evidence="2" id="KW-0143">Chaperone</keyword>
<feature type="region of interest" description="Disordered" evidence="5">
    <location>
        <begin position="1"/>
        <end position="28"/>
    </location>
</feature>
<feature type="compositionally biased region" description="Polar residues" evidence="5">
    <location>
        <begin position="14"/>
        <end position="24"/>
    </location>
</feature>
<dbReference type="FunFam" id="3.30.710.10:FF:000046">
    <property type="entry name" value="BTB/POZ domain-containing protein KCTD7 isoform X1"/>
    <property type="match status" value="1"/>
</dbReference>
<dbReference type="Ensembl" id="ENSSPAT00000012569.1">
    <property type="protein sequence ID" value="ENSSPAP00000012356.1"/>
    <property type="gene ID" value="ENSSPAG00000009375.1"/>
</dbReference>
<evidence type="ECO:0000256" key="5">
    <source>
        <dbReference type="SAM" id="MobiDB-lite"/>
    </source>
</evidence>
<reference evidence="8" key="1">
    <citation type="submission" date="2023-09" db="UniProtKB">
        <authorList>
            <consortium name="Ensembl"/>
        </authorList>
    </citation>
    <scope>IDENTIFICATION</scope>
</reference>
<feature type="region of interest" description="Disordered" evidence="5">
    <location>
        <begin position="400"/>
        <end position="641"/>
    </location>
</feature>
<dbReference type="SUPFAM" id="SSF54695">
    <property type="entry name" value="POZ domain"/>
    <property type="match status" value="1"/>
</dbReference>
<dbReference type="GO" id="GO:0043161">
    <property type="term" value="P:proteasome-mediated ubiquitin-dependent protein catabolic process"/>
    <property type="evidence" value="ECO:0007669"/>
    <property type="project" value="TreeGrafter"/>
</dbReference>
<protein>
    <submittedName>
        <fullName evidence="8">Potassium channel tetramerization domain containing 13</fullName>
    </submittedName>
</protein>
<name>A0A3B4ZX31_9TELE</name>
<dbReference type="GO" id="GO:0051260">
    <property type="term" value="P:protein homooligomerization"/>
    <property type="evidence" value="ECO:0007669"/>
    <property type="project" value="InterPro"/>
</dbReference>
<evidence type="ECO:0000259" key="6">
    <source>
        <dbReference type="SMART" id="SM00225"/>
    </source>
</evidence>
<dbReference type="GO" id="GO:0035024">
    <property type="term" value="P:negative regulation of Rho protein signal transduction"/>
    <property type="evidence" value="ECO:0007669"/>
    <property type="project" value="TreeGrafter"/>
</dbReference>
<feature type="compositionally biased region" description="Basic and acidic residues" evidence="5">
    <location>
        <begin position="545"/>
        <end position="572"/>
    </location>
</feature>
<dbReference type="PANTHER" id="PTHR11145:SF26">
    <property type="entry name" value="BTB_POZ DOMAIN-CONTAINING ADAPTER FOR CUL3-MEDIATED RHOA DEGRADATION PROTEIN 1"/>
    <property type="match status" value="1"/>
</dbReference>
<dbReference type="GeneTree" id="ENSGT00950000183143"/>
<dbReference type="GO" id="GO:0031463">
    <property type="term" value="C:Cul3-RING ubiquitin ligase complex"/>
    <property type="evidence" value="ECO:0007669"/>
    <property type="project" value="TreeGrafter"/>
</dbReference>
<dbReference type="InterPro" id="IPR011333">
    <property type="entry name" value="SKP1/BTB/POZ_sf"/>
</dbReference>
<proteinExistence type="inferred from homology"/>
<feature type="domain" description="Histone chaperone" evidence="7">
    <location>
        <begin position="701"/>
        <end position="739"/>
    </location>
</feature>
<evidence type="ECO:0000256" key="4">
    <source>
        <dbReference type="ARBA" id="ARBA00025759"/>
    </source>
</evidence>
<keyword evidence="3" id="KW-0539">Nucleus</keyword>
<comment type="similarity">
    <text evidence="4">Belongs to the BACURD family.</text>
</comment>
<evidence type="ECO:0000256" key="2">
    <source>
        <dbReference type="ARBA" id="ARBA00023186"/>
    </source>
</evidence>
<feature type="compositionally biased region" description="Basic and acidic residues" evidence="5">
    <location>
        <begin position="628"/>
        <end position="641"/>
    </location>
</feature>
<dbReference type="STRING" id="144197.ENSSPAP00000012356"/>
<evidence type="ECO:0000256" key="3">
    <source>
        <dbReference type="ARBA" id="ARBA00023242"/>
    </source>
</evidence>
<comment type="subcellular location">
    <subcellularLocation>
        <location evidence="1">Nucleus</location>
    </subcellularLocation>
</comment>
<organism evidence="8">
    <name type="scientific">Stegastes partitus</name>
    <name type="common">bicolor damselfish</name>
    <dbReference type="NCBI Taxonomy" id="144197"/>
    <lineage>
        <taxon>Eukaryota</taxon>
        <taxon>Metazoa</taxon>
        <taxon>Chordata</taxon>
        <taxon>Craniata</taxon>
        <taxon>Vertebrata</taxon>
        <taxon>Euteleostomi</taxon>
        <taxon>Actinopterygii</taxon>
        <taxon>Neopterygii</taxon>
        <taxon>Teleostei</taxon>
        <taxon>Neoteleostei</taxon>
        <taxon>Acanthomorphata</taxon>
        <taxon>Ovalentaria</taxon>
        <taxon>Pomacentridae</taxon>
        <taxon>Stegastes</taxon>
    </lineage>
</organism>
<dbReference type="GO" id="GO:0005634">
    <property type="term" value="C:nucleus"/>
    <property type="evidence" value="ECO:0007669"/>
    <property type="project" value="UniProtKB-SubCell"/>
</dbReference>
<dbReference type="AlphaFoldDB" id="A0A3B4ZX31"/>
<dbReference type="InterPro" id="IPR000210">
    <property type="entry name" value="BTB/POZ_dom"/>
</dbReference>
<dbReference type="InterPro" id="IPR019098">
    <property type="entry name" value="Histone_chaperone_domain_CHZ"/>
</dbReference>
<dbReference type="PANTHER" id="PTHR11145">
    <property type="entry name" value="BTB/POZ DOMAIN-CONTAINING ADAPTER FOR CUL3-MEDIATED RHOA DEGRADATION PROTEIN FAMILY MEMBER"/>
    <property type="match status" value="1"/>
</dbReference>
<dbReference type="InterPro" id="IPR045068">
    <property type="entry name" value="BACURD1-3"/>
</dbReference>
<dbReference type="SMART" id="SM00225">
    <property type="entry name" value="BTB"/>
    <property type="match status" value="1"/>
</dbReference>
<dbReference type="GO" id="GO:0016567">
    <property type="term" value="P:protein ubiquitination"/>
    <property type="evidence" value="ECO:0007669"/>
    <property type="project" value="TreeGrafter"/>
</dbReference>